<evidence type="ECO:0000256" key="2">
    <source>
        <dbReference type="ARBA" id="ARBA00022630"/>
    </source>
</evidence>
<dbReference type="EMBL" id="DSTX01000013">
    <property type="protein sequence ID" value="HFK21224.1"/>
    <property type="molecule type" value="Genomic_DNA"/>
</dbReference>
<keyword evidence="3 6" id="KW-0288">FMN</keyword>
<accession>A0A7C3J515</accession>
<dbReference type="GO" id="GO:0016831">
    <property type="term" value="F:carboxy-lyase activity"/>
    <property type="evidence" value="ECO:0007669"/>
    <property type="project" value="TreeGrafter"/>
</dbReference>
<dbReference type="SUPFAM" id="SSF52507">
    <property type="entry name" value="Homo-oligomeric flavin-containing Cys decarboxylases, HFCD"/>
    <property type="match status" value="1"/>
</dbReference>
<dbReference type="Pfam" id="PF02441">
    <property type="entry name" value="Flavoprotein"/>
    <property type="match status" value="1"/>
</dbReference>
<comment type="similarity">
    <text evidence="5 6">Belongs to the UbiX/PAD1 family.</text>
</comment>
<evidence type="ECO:0000256" key="6">
    <source>
        <dbReference type="HAMAP-Rule" id="MF_01984"/>
    </source>
</evidence>
<evidence type="ECO:0000256" key="3">
    <source>
        <dbReference type="ARBA" id="ARBA00022643"/>
    </source>
</evidence>
<comment type="function">
    <text evidence="6">Flavin prenyltransferase that catalyzes the synthesis of the prenylated FMN cofactor (prenyl-FMN) for 4-hydroxy-3-polyprenylbenzoic acid decarboxylase UbiD. The prenyltransferase is metal-independent and links a dimethylallyl moiety from dimethylallyl monophosphate (DMAP) to the flavin N5 and C6 atoms of FMN.</text>
</comment>
<dbReference type="InterPro" id="IPR003382">
    <property type="entry name" value="Flavoprotein"/>
</dbReference>
<sequence>MKVVVGITGASGAIYGYRLLEELSKAGCEVSIILSDMGKQILRTECRKNEGDLQALGTLFSNDDLTAPIASGSQLFDAAVISPCSMKTLASIANGITSNLLTRVADVALKERRKLILVTRETPLSLIHIRNMLRVTRAGAVVMPASPGFYHDPKSLSDLVDHIVGKVLDQLGIKNELYRRWGS</sequence>
<evidence type="ECO:0000259" key="7">
    <source>
        <dbReference type="Pfam" id="PF02441"/>
    </source>
</evidence>
<dbReference type="EC" id="2.5.1.129" evidence="6"/>
<dbReference type="PANTHER" id="PTHR43374">
    <property type="entry name" value="FLAVIN PRENYLTRANSFERASE"/>
    <property type="match status" value="1"/>
</dbReference>
<feature type="binding site" evidence="6">
    <location>
        <begin position="85"/>
        <end position="88"/>
    </location>
    <ligand>
        <name>FMN</name>
        <dbReference type="ChEBI" id="CHEBI:58210"/>
    </ligand>
</feature>
<dbReference type="NCBIfam" id="TIGR00421">
    <property type="entry name" value="ubiX_pad"/>
    <property type="match status" value="1"/>
</dbReference>
<dbReference type="Gene3D" id="3.40.50.1950">
    <property type="entry name" value="Flavin prenyltransferase-like"/>
    <property type="match status" value="1"/>
</dbReference>
<keyword evidence="2 6" id="KW-0285">Flavoprotein</keyword>
<dbReference type="FunFam" id="3.40.50.1950:FF:000001">
    <property type="entry name" value="Flavin prenyltransferase UbiX"/>
    <property type="match status" value="1"/>
</dbReference>
<evidence type="ECO:0000256" key="5">
    <source>
        <dbReference type="ARBA" id="ARBA00060793"/>
    </source>
</evidence>
<keyword evidence="4 6" id="KW-0808">Transferase</keyword>
<evidence type="ECO:0000313" key="8">
    <source>
        <dbReference type="EMBL" id="HFK21224.1"/>
    </source>
</evidence>
<feature type="binding site" evidence="6">
    <location>
        <position position="120"/>
    </location>
    <ligand>
        <name>FMN</name>
        <dbReference type="ChEBI" id="CHEBI:58210"/>
    </ligand>
</feature>
<comment type="caution">
    <text evidence="6">Lacks conserved residue(s) required for the propagation of feature annotation.</text>
</comment>
<keyword evidence="1 6" id="KW-0637">Prenyltransferase</keyword>
<name>A0A7C3J515_9CREN</name>
<proteinExistence type="inferred from homology"/>
<organism evidence="8">
    <name type="scientific">Candidatus Methanomethylicus mesodigestus</name>
    <dbReference type="NCBI Taxonomy" id="1867258"/>
    <lineage>
        <taxon>Archaea</taxon>
        <taxon>Thermoproteota</taxon>
        <taxon>Methanosuratincolia</taxon>
        <taxon>Candidatus Methanomethylicales</taxon>
        <taxon>Candidatus Methanomethylicaceae</taxon>
        <taxon>Candidatus Methanomethylicus</taxon>
    </lineage>
</organism>
<protein>
    <recommendedName>
        <fullName evidence="6">Flavin prenyltransferase UbiX</fullName>
        <ecNumber evidence="6">2.5.1.129</ecNumber>
    </recommendedName>
</protein>
<dbReference type="NCBIfam" id="NF004685">
    <property type="entry name" value="PRK06029.1"/>
    <property type="match status" value="1"/>
</dbReference>
<comment type="caution">
    <text evidence="8">The sequence shown here is derived from an EMBL/GenBank/DDBJ whole genome shotgun (WGS) entry which is preliminary data.</text>
</comment>
<dbReference type="HAMAP" id="MF_01984">
    <property type="entry name" value="ubiX_pad"/>
    <property type="match status" value="1"/>
</dbReference>
<feature type="binding site" evidence="6">
    <location>
        <begin position="9"/>
        <end position="11"/>
    </location>
    <ligand>
        <name>FMN</name>
        <dbReference type="ChEBI" id="CHEBI:58210"/>
    </ligand>
</feature>
<feature type="domain" description="Flavoprotein" evidence="7">
    <location>
        <begin position="1"/>
        <end position="171"/>
    </location>
</feature>
<reference evidence="8" key="1">
    <citation type="journal article" date="2020" name="mSystems">
        <title>Genome- and Community-Level Interaction Insights into Carbon Utilization and Element Cycling Functions of Hydrothermarchaeota in Hydrothermal Sediment.</title>
        <authorList>
            <person name="Zhou Z."/>
            <person name="Liu Y."/>
            <person name="Xu W."/>
            <person name="Pan J."/>
            <person name="Luo Z.H."/>
            <person name="Li M."/>
        </authorList>
    </citation>
    <scope>NUCLEOTIDE SEQUENCE [LARGE SCALE GENOMIC DNA]</scope>
    <source>
        <strain evidence="8">SpSt-468</strain>
    </source>
</reference>
<dbReference type="GO" id="GO:0106141">
    <property type="term" value="F:flavin prenyltransferase activity"/>
    <property type="evidence" value="ECO:0007669"/>
    <property type="project" value="UniProtKB-EC"/>
</dbReference>
<feature type="binding site" evidence="6">
    <location>
        <position position="35"/>
    </location>
    <ligand>
        <name>FMN</name>
        <dbReference type="ChEBI" id="CHEBI:58210"/>
    </ligand>
</feature>
<gene>
    <name evidence="6" type="primary">ubiX</name>
    <name evidence="8" type="ORF">ENS19_08135</name>
</gene>
<evidence type="ECO:0000256" key="1">
    <source>
        <dbReference type="ARBA" id="ARBA00022602"/>
    </source>
</evidence>
<dbReference type="InterPro" id="IPR004507">
    <property type="entry name" value="UbiX-like"/>
</dbReference>
<feature type="binding site" evidence="6">
    <location>
        <position position="166"/>
    </location>
    <ligand>
        <name>dimethylallyl phosphate</name>
        <dbReference type="ChEBI" id="CHEBI:88052"/>
    </ligand>
</feature>
<comment type="catalytic activity">
    <reaction evidence="6">
        <text>dimethylallyl phosphate + FMNH2 = prenylated FMNH2 + phosphate</text>
        <dbReference type="Rhea" id="RHEA:37743"/>
        <dbReference type="ChEBI" id="CHEBI:43474"/>
        <dbReference type="ChEBI" id="CHEBI:57618"/>
        <dbReference type="ChEBI" id="CHEBI:87467"/>
        <dbReference type="ChEBI" id="CHEBI:88052"/>
        <dbReference type="EC" id="2.5.1.129"/>
    </reaction>
</comment>
<dbReference type="InterPro" id="IPR036551">
    <property type="entry name" value="Flavin_trans-like"/>
</dbReference>
<dbReference type="AlphaFoldDB" id="A0A7C3J515"/>
<feature type="binding site" evidence="6">
    <location>
        <position position="150"/>
    </location>
    <ligand>
        <name>dimethylallyl phosphate</name>
        <dbReference type="ChEBI" id="CHEBI:88052"/>
    </ligand>
</feature>
<evidence type="ECO:0000256" key="4">
    <source>
        <dbReference type="ARBA" id="ARBA00022679"/>
    </source>
</evidence>
<dbReference type="PANTHER" id="PTHR43374:SF1">
    <property type="entry name" value="FLAVIN PRENYLTRANSFERASE PAD1, MITOCHONDRIAL"/>
    <property type="match status" value="1"/>
</dbReference>